<dbReference type="RefSeq" id="WP_217793058.1">
    <property type="nucleotide sequence ID" value="NZ_JAHSPG010000014.1"/>
</dbReference>
<dbReference type="InterPro" id="IPR003717">
    <property type="entry name" value="RecO"/>
</dbReference>
<evidence type="ECO:0000256" key="3">
    <source>
        <dbReference type="ARBA" id="ARBA00023204"/>
    </source>
</evidence>
<organism evidence="6 7">
    <name type="scientific">Pinibacter aurantiacus</name>
    <dbReference type="NCBI Taxonomy" id="2851599"/>
    <lineage>
        <taxon>Bacteria</taxon>
        <taxon>Pseudomonadati</taxon>
        <taxon>Bacteroidota</taxon>
        <taxon>Chitinophagia</taxon>
        <taxon>Chitinophagales</taxon>
        <taxon>Chitinophagaceae</taxon>
        <taxon>Pinibacter</taxon>
    </lineage>
</organism>
<comment type="function">
    <text evidence="4">Involved in DNA repair and RecF pathway recombination.</text>
</comment>
<keyword evidence="3 4" id="KW-0234">DNA repair</keyword>
<reference evidence="6" key="1">
    <citation type="submission" date="2021-06" db="EMBL/GenBank/DDBJ databases">
        <authorList>
            <person name="Huq M.A."/>
        </authorList>
    </citation>
    <scope>NUCLEOTIDE SEQUENCE</scope>
    <source>
        <strain evidence="6">MAH-26</strain>
    </source>
</reference>
<dbReference type="GO" id="GO:0043590">
    <property type="term" value="C:bacterial nucleoid"/>
    <property type="evidence" value="ECO:0007669"/>
    <property type="project" value="TreeGrafter"/>
</dbReference>
<dbReference type="InterPro" id="IPR022572">
    <property type="entry name" value="DNA_rep/recomb_RecO_N"/>
</dbReference>
<comment type="similarity">
    <text evidence="4">Belongs to the RecO family.</text>
</comment>
<dbReference type="Pfam" id="PF02565">
    <property type="entry name" value="RecO_C"/>
    <property type="match status" value="1"/>
</dbReference>
<protein>
    <recommendedName>
        <fullName evidence="4">DNA repair protein RecO</fullName>
    </recommendedName>
    <alternativeName>
        <fullName evidence="4">Recombination protein O</fullName>
    </alternativeName>
</protein>
<evidence type="ECO:0000256" key="2">
    <source>
        <dbReference type="ARBA" id="ARBA00023172"/>
    </source>
</evidence>
<dbReference type="Pfam" id="PF11967">
    <property type="entry name" value="RecO_N"/>
    <property type="match status" value="1"/>
</dbReference>
<keyword evidence="2 4" id="KW-0233">DNA recombination</keyword>
<evidence type="ECO:0000256" key="1">
    <source>
        <dbReference type="ARBA" id="ARBA00022763"/>
    </source>
</evidence>
<evidence type="ECO:0000259" key="5">
    <source>
        <dbReference type="Pfam" id="PF11967"/>
    </source>
</evidence>
<evidence type="ECO:0000313" key="7">
    <source>
        <dbReference type="Proteomes" id="UP000812270"/>
    </source>
</evidence>
<sequence length="246" mass="28419">MITFKTKGLVLKTVKYGETSVIVTVFTELFGTQTYLQNGVRTSNKKGQGKANLFQPGAILDLIVYHNELKNIQRIKEYKWGFLYQHIFFDVYKNAVALFIVELLQKCLKLPEANAELYYFIEDAMIHLDEAEDTVVANYPLFFALNLTNFFGFKIYDDYESGNNILNLQEGVFQKEFPVHQSFIEGDLSYTVSQLLKVQQPSELSQIKLNRQSRQSLMHSLELFYALHISDFGHMRTLAVLQEVLS</sequence>
<dbReference type="EMBL" id="JAHSPG010000014">
    <property type="protein sequence ID" value="MBV4359146.1"/>
    <property type="molecule type" value="Genomic_DNA"/>
</dbReference>
<keyword evidence="7" id="KW-1185">Reference proteome</keyword>
<evidence type="ECO:0000313" key="6">
    <source>
        <dbReference type="EMBL" id="MBV4359146.1"/>
    </source>
</evidence>
<dbReference type="PANTHER" id="PTHR33991">
    <property type="entry name" value="DNA REPAIR PROTEIN RECO"/>
    <property type="match status" value="1"/>
</dbReference>
<gene>
    <name evidence="4 6" type="primary">recO</name>
    <name evidence="6" type="ORF">KTO63_18405</name>
</gene>
<dbReference type="GO" id="GO:0006310">
    <property type="term" value="P:DNA recombination"/>
    <property type="evidence" value="ECO:0007669"/>
    <property type="project" value="UniProtKB-UniRule"/>
</dbReference>
<dbReference type="AlphaFoldDB" id="A0A9E2W8W9"/>
<proteinExistence type="inferred from homology"/>
<keyword evidence="1 4" id="KW-0227">DNA damage</keyword>
<dbReference type="GO" id="GO:0006302">
    <property type="term" value="P:double-strand break repair"/>
    <property type="evidence" value="ECO:0007669"/>
    <property type="project" value="TreeGrafter"/>
</dbReference>
<feature type="domain" description="DNA replication/recombination mediator RecO N-terminal" evidence="5">
    <location>
        <begin position="1"/>
        <end position="78"/>
    </location>
</feature>
<accession>A0A9E2W8W9</accession>
<comment type="caution">
    <text evidence="6">The sequence shown here is derived from an EMBL/GenBank/DDBJ whole genome shotgun (WGS) entry which is preliminary data.</text>
</comment>
<dbReference type="HAMAP" id="MF_00201">
    <property type="entry name" value="RecO"/>
    <property type="match status" value="1"/>
</dbReference>
<evidence type="ECO:0000256" key="4">
    <source>
        <dbReference type="HAMAP-Rule" id="MF_00201"/>
    </source>
</evidence>
<dbReference type="PANTHER" id="PTHR33991:SF1">
    <property type="entry name" value="DNA REPAIR PROTEIN RECO"/>
    <property type="match status" value="1"/>
</dbReference>
<name>A0A9E2W8W9_9BACT</name>
<dbReference type="NCBIfam" id="TIGR00613">
    <property type="entry name" value="reco"/>
    <property type="match status" value="1"/>
</dbReference>
<dbReference type="Proteomes" id="UP000812270">
    <property type="component" value="Unassembled WGS sequence"/>
</dbReference>